<dbReference type="PROSITE" id="PS50039">
    <property type="entry name" value="FORK_HEAD_3"/>
    <property type="match status" value="1"/>
</dbReference>
<feature type="region of interest" description="Disordered" evidence="3">
    <location>
        <begin position="154"/>
        <end position="234"/>
    </location>
</feature>
<evidence type="ECO:0000256" key="3">
    <source>
        <dbReference type="SAM" id="MobiDB-lite"/>
    </source>
</evidence>
<evidence type="ECO:0000313" key="5">
    <source>
        <dbReference type="Proteomes" id="UP000887575"/>
    </source>
</evidence>
<feature type="compositionally biased region" description="Polar residues" evidence="3">
    <location>
        <begin position="185"/>
        <end position="195"/>
    </location>
</feature>
<keyword evidence="5" id="KW-1185">Reference proteome</keyword>
<dbReference type="InterPro" id="IPR036388">
    <property type="entry name" value="WH-like_DNA-bd_sf"/>
</dbReference>
<evidence type="ECO:0000313" key="6">
    <source>
        <dbReference type="WBParaSite" id="MBELARI_LOCUS9906"/>
    </source>
</evidence>
<dbReference type="SMART" id="SM00339">
    <property type="entry name" value="FH"/>
    <property type="match status" value="1"/>
</dbReference>
<proteinExistence type="predicted"/>
<dbReference type="Proteomes" id="UP000887575">
    <property type="component" value="Unassembled WGS sequence"/>
</dbReference>
<keyword evidence="2" id="KW-0539">Nucleus</keyword>
<dbReference type="GO" id="GO:0003700">
    <property type="term" value="F:DNA-binding transcription factor activity"/>
    <property type="evidence" value="ECO:0007669"/>
    <property type="project" value="InterPro"/>
</dbReference>
<comment type="subcellular location">
    <subcellularLocation>
        <location evidence="2">Nucleus</location>
    </subcellularLocation>
</comment>
<protein>
    <submittedName>
        <fullName evidence="6">Fork-head domain-containing protein</fullName>
    </submittedName>
</protein>
<accession>A0AAF3FRM8</accession>
<evidence type="ECO:0000256" key="1">
    <source>
        <dbReference type="ARBA" id="ARBA00023125"/>
    </source>
</evidence>
<evidence type="ECO:0000259" key="4">
    <source>
        <dbReference type="PROSITE" id="PS50039"/>
    </source>
</evidence>
<name>A0AAF3FRM8_9BILA</name>
<dbReference type="Gene3D" id="1.10.10.10">
    <property type="entry name" value="Winged helix-like DNA-binding domain superfamily/Winged helix DNA-binding domain"/>
    <property type="match status" value="1"/>
</dbReference>
<dbReference type="InterPro" id="IPR001766">
    <property type="entry name" value="Fork_head_dom"/>
</dbReference>
<dbReference type="SUPFAM" id="SSF46785">
    <property type="entry name" value="Winged helix' DNA-binding domain"/>
    <property type="match status" value="1"/>
</dbReference>
<dbReference type="AlphaFoldDB" id="A0AAF3FRM8"/>
<dbReference type="InterPro" id="IPR036390">
    <property type="entry name" value="WH_DNA-bd_sf"/>
</dbReference>
<keyword evidence="1 2" id="KW-0238">DNA-binding</keyword>
<dbReference type="GO" id="GO:0043565">
    <property type="term" value="F:sequence-specific DNA binding"/>
    <property type="evidence" value="ECO:0007669"/>
    <property type="project" value="InterPro"/>
</dbReference>
<dbReference type="Pfam" id="PF00250">
    <property type="entry name" value="Forkhead"/>
    <property type="match status" value="1"/>
</dbReference>
<feature type="domain" description="Fork-head" evidence="4">
    <location>
        <begin position="374"/>
        <end position="455"/>
    </location>
</feature>
<reference evidence="6" key="1">
    <citation type="submission" date="2024-02" db="UniProtKB">
        <authorList>
            <consortium name="WormBaseParasite"/>
        </authorList>
    </citation>
    <scope>IDENTIFICATION</scope>
</reference>
<dbReference type="GO" id="GO:0005634">
    <property type="term" value="C:nucleus"/>
    <property type="evidence" value="ECO:0007669"/>
    <property type="project" value="UniProtKB-SubCell"/>
</dbReference>
<sequence>MDDLCTLDLGDVDWAKTVLGEDPLDTLQAYYNWNDNDQNDESDSNKDSPFLSDDCSLLLHEIAKDTEIDKELGLCLKEPSPSHLDDGDDWTVKIETSSFDWGLDSAGHSSLNSPSGLDEMFPNTSNANSFASSPSMSESNFSFGDVLSDNSFVDQSTSTNSDYYNRQPVQRPILQTEKRPVRLETSATASTNMLTRSKKRPPVSTRTALMTPKQQTKPAGTRRRGRPEKDPRLPLHQRIAPQPQQGAIEPSTISLYTDNTEPINRTTASTFPIRHPETKTENKGPMLATQEMIQQISTCRCEELASRAKNPTLKKGQLMRTTGSVMPQCGVHRANTFQSTASTAAAALMRKPILMRKRLRECTMVCWLFRTLLTAEYRALPLNGIFEVFEDTFTNPTTAHGRHWRQSIRHCLMSSAVFVRVLTPNPRKDFLVMNEAGSWWTVHPDTEALCAREVFALGAGHRCPPQQGVPYRLRFGRTDDRQQFERRGTAFLGERIYRTPPPLAQRRISQHTQHQRQYMQQFRNYTNLQALRFGVKSGMAAPPRGDQLVVDHEEEVC</sequence>
<dbReference type="WBParaSite" id="MBELARI_LOCUS9906">
    <property type="protein sequence ID" value="MBELARI_LOCUS9906"/>
    <property type="gene ID" value="MBELARI_LOCUS9906"/>
</dbReference>
<feature type="compositionally biased region" description="Polar residues" evidence="3">
    <location>
        <begin position="204"/>
        <end position="218"/>
    </location>
</feature>
<feature type="compositionally biased region" description="Polar residues" evidence="3">
    <location>
        <begin position="154"/>
        <end position="168"/>
    </location>
</feature>
<organism evidence="5 6">
    <name type="scientific">Mesorhabditis belari</name>
    <dbReference type="NCBI Taxonomy" id="2138241"/>
    <lineage>
        <taxon>Eukaryota</taxon>
        <taxon>Metazoa</taxon>
        <taxon>Ecdysozoa</taxon>
        <taxon>Nematoda</taxon>
        <taxon>Chromadorea</taxon>
        <taxon>Rhabditida</taxon>
        <taxon>Rhabditina</taxon>
        <taxon>Rhabditomorpha</taxon>
        <taxon>Rhabditoidea</taxon>
        <taxon>Rhabditidae</taxon>
        <taxon>Mesorhabditinae</taxon>
        <taxon>Mesorhabditis</taxon>
    </lineage>
</organism>
<feature type="DNA-binding region" description="Fork-head" evidence="2">
    <location>
        <begin position="374"/>
        <end position="455"/>
    </location>
</feature>
<evidence type="ECO:0000256" key="2">
    <source>
        <dbReference type="PROSITE-ProRule" id="PRU00089"/>
    </source>
</evidence>